<protein>
    <submittedName>
        <fullName evidence="3">Ingression protein fic1</fullName>
    </submittedName>
</protein>
<feature type="compositionally biased region" description="Basic and acidic residues" evidence="1">
    <location>
        <begin position="540"/>
        <end position="557"/>
    </location>
</feature>
<feature type="compositionally biased region" description="Polar residues" evidence="1">
    <location>
        <begin position="527"/>
        <end position="539"/>
    </location>
</feature>
<feature type="region of interest" description="Disordered" evidence="1">
    <location>
        <begin position="768"/>
        <end position="792"/>
    </location>
</feature>
<gene>
    <name evidence="3" type="ORF">AB675_7510</name>
</gene>
<dbReference type="InterPro" id="IPR000008">
    <property type="entry name" value="C2_dom"/>
</dbReference>
<feature type="compositionally biased region" description="Polar residues" evidence="1">
    <location>
        <begin position="393"/>
        <end position="407"/>
    </location>
</feature>
<comment type="caution">
    <text evidence="3">The sequence shown here is derived from an EMBL/GenBank/DDBJ whole genome shotgun (WGS) entry which is preliminary data.</text>
</comment>
<feature type="compositionally biased region" description="Basic and acidic residues" evidence="1">
    <location>
        <begin position="565"/>
        <end position="574"/>
    </location>
</feature>
<feature type="compositionally biased region" description="Low complexity" evidence="1">
    <location>
        <begin position="285"/>
        <end position="306"/>
    </location>
</feature>
<feature type="region of interest" description="Disordered" evidence="1">
    <location>
        <begin position="478"/>
        <end position="756"/>
    </location>
</feature>
<feature type="compositionally biased region" description="Polar residues" evidence="1">
    <location>
        <begin position="165"/>
        <end position="174"/>
    </location>
</feature>
<reference evidence="3 4" key="1">
    <citation type="submission" date="2015-06" db="EMBL/GenBank/DDBJ databases">
        <title>Draft genome of the ant-associated black yeast Phialophora attae CBS 131958.</title>
        <authorList>
            <person name="Moreno L.F."/>
            <person name="Stielow B.J."/>
            <person name="de Hoog S."/>
            <person name="Vicente V.A."/>
            <person name="Weiss V.A."/>
            <person name="de Vries M."/>
            <person name="Cruz L.M."/>
            <person name="Souza E.M."/>
        </authorList>
    </citation>
    <scope>NUCLEOTIDE SEQUENCE [LARGE SCALE GENOMIC DNA]</scope>
    <source>
        <strain evidence="3 4">CBS 131958</strain>
    </source>
</reference>
<dbReference type="AlphaFoldDB" id="A0A0N1NZ71"/>
<feature type="compositionally biased region" description="Basic and acidic residues" evidence="1">
    <location>
        <begin position="581"/>
        <end position="593"/>
    </location>
</feature>
<feature type="compositionally biased region" description="Polar residues" evidence="1">
    <location>
        <begin position="708"/>
        <end position="719"/>
    </location>
</feature>
<feature type="compositionally biased region" description="Pro residues" evidence="1">
    <location>
        <begin position="265"/>
        <end position="276"/>
    </location>
</feature>
<evidence type="ECO:0000259" key="2">
    <source>
        <dbReference type="PROSITE" id="PS50004"/>
    </source>
</evidence>
<feature type="region of interest" description="Disordered" evidence="1">
    <location>
        <begin position="393"/>
        <end position="431"/>
    </location>
</feature>
<dbReference type="InterPro" id="IPR035892">
    <property type="entry name" value="C2_domain_sf"/>
</dbReference>
<proteinExistence type="predicted"/>
<sequence length="792" mass="87643">MATKRTMPAGHTAGIFADMTLDGPEIGTLVAIIDRAKNLPNRKTMGKQDPYCAMRLGKEAKKTNTDRRGGQTPRWDQELRFTVREAPDYYKLKCSVFNDDKKTDLIGEAWIDLTELIVPGGKAQDFWQQLSYKGKYAGDIRLEMTYYDTKHNPEIEATKERQRQRANTPNSDAGSLSGPRQLGPREIKRRPLPTGRSNNSSPAGSPAYISPEYRPQPQQWNGGPEGPDDYNQYCQPQYQEPYAPVQDPFAADARYDQEPYYHPEPTLPQIPMPQHPPLETRRSDPTPLSSSPHPSSPHANYSSSPPTRSSPGDPRRMSASPTKYAAYRDSPLRHSTTHQDIPVASTASASSTSSYLPKPLALSYDTPAQQSQPQCHESIGDRSPLQMIEHNFAPQQTSRSPRKSFNPSEEPVQRPTSSAGEFPAPHQITPNYGVDFMADPVEQDQRGRYIRRNSFLDDYDDPYKAPQRAQTFDSADFDHRNTFSSEPQLVRPRAVSPNPNHAVPRKSVSPAPPIERYSGSIPFGPDSFNSFNPASSQGSAHRDWAESPRNEKLHEIEPIIGNDGRVIDPSDHLPSDTWAPEPERKNRQPEHVIHIRTKGSAQHTRAGSSPAAPKALSIPSSPYNNHNSSPAPLEPITTPTSGRRRLQKAPPSTRPLPQQPYPTQHANSSPGAIPQTQHFDTTSQPQQQHIRPRSSAGPPSQQPRPHRNSFNNSPHSAGQTARPPLSDYQVPISPTTTPTKVQMPRPQSYAPPSVYDDPLAAELSMIDIGPSRSGQRTALRGGGGGGGRYGGY</sequence>
<dbReference type="CDD" id="cd08681">
    <property type="entry name" value="C2_fungal_Inn1p-like"/>
    <property type="match status" value="1"/>
</dbReference>
<feature type="compositionally biased region" description="Basic and acidic residues" evidence="1">
    <location>
        <begin position="153"/>
        <end position="163"/>
    </location>
</feature>
<name>A0A0N1NZ71_9EURO</name>
<feature type="region of interest" description="Disordered" evidence="1">
    <location>
        <begin position="250"/>
        <end position="360"/>
    </location>
</feature>
<feature type="compositionally biased region" description="Low complexity" evidence="1">
    <location>
        <begin position="617"/>
        <end position="630"/>
    </location>
</feature>
<dbReference type="RefSeq" id="XP_018000399.1">
    <property type="nucleotide sequence ID" value="XM_018147884.1"/>
</dbReference>
<dbReference type="GeneID" id="28739764"/>
<dbReference type="Pfam" id="PF00168">
    <property type="entry name" value="C2"/>
    <property type="match status" value="1"/>
</dbReference>
<dbReference type="OrthoDB" id="270970at2759"/>
<organism evidence="3 4">
    <name type="scientific">Cyphellophora attinorum</name>
    <dbReference type="NCBI Taxonomy" id="1664694"/>
    <lineage>
        <taxon>Eukaryota</taxon>
        <taxon>Fungi</taxon>
        <taxon>Dikarya</taxon>
        <taxon>Ascomycota</taxon>
        <taxon>Pezizomycotina</taxon>
        <taxon>Eurotiomycetes</taxon>
        <taxon>Chaetothyriomycetidae</taxon>
        <taxon>Chaetothyriales</taxon>
        <taxon>Cyphellophoraceae</taxon>
        <taxon>Cyphellophora</taxon>
    </lineage>
</organism>
<dbReference type="Gene3D" id="2.60.40.150">
    <property type="entry name" value="C2 domain"/>
    <property type="match status" value="1"/>
</dbReference>
<dbReference type="PANTHER" id="PTHR47052:SF3">
    <property type="entry name" value="INGRESSION PROTEIN 1"/>
    <property type="match status" value="1"/>
</dbReference>
<evidence type="ECO:0000313" key="3">
    <source>
        <dbReference type="EMBL" id="KPI40436.1"/>
    </source>
</evidence>
<evidence type="ECO:0000313" key="4">
    <source>
        <dbReference type="Proteomes" id="UP000038010"/>
    </source>
</evidence>
<dbReference type="Proteomes" id="UP000038010">
    <property type="component" value="Unassembled WGS sequence"/>
</dbReference>
<dbReference type="InterPro" id="IPR052981">
    <property type="entry name" value="Ingression_C2_domain"/>
</dbReference>
<evidence type="ECO:0000256" key="1">
    <source>
        <dbReference type="SAM" id="MobiDB-lite"/>
    </source>
</evidence>
<dbReference type="SUPFAM" id="SSF49562">
    <property type="entry name" value="C2 domain (Calcium/lipid-binding domain, CaLB)"/>
    <property type="match status" value="1"/>
</dbReference>
<feature type="compositionally biased region" description="Polar residues" evidence="1">
    <location>
        <begin position="661"/>
        <end position="689"/>
    </location>
</feature>
<feature type="domain" description="C2" evidence="2">
    <location>
        <begin position="7"/>
        <end position="128"/>
    </location>
</feature>
<dbReference type="VEuPathDB" id="FungiDB:AB675_7510"/>
<dbReference type="PROSITE" id="PS50004">
    <property type="entry name" value="C2"/>
    <property type="match status" value="1"/>
</dbReference>
<dbReference type="STRING" id="1664694.A0A0N1NZ71"/>
<dbReference type="EMBL" id="LFJN01000012">
    <property type="protein sequence ID" value="KPI40436.1"/>
    <property type="molecule type" value="Genomic_DNA"/>
</dbReference>
<dbReference type="PANTHER" id="PTHR47052">
    <property type="entry name" value="CONSERVED SERINE PROLINE-RICH PROTEIN (AFU_ORTHOLOGUE AFUA_2G01790)"/>
    <property type="match status" value="1"/>
</dbReference>
<accession>A0A0N1NZ71</accession>
<dbReference type="SMART" id="SM00239">
    <property type="entry name" value="C2"/>
    <property type="match status" value="1"/>
</dbReference>
<dbReference type="InterPro" id="IPR037791">
    <property type="entry name" value="C2_fungal_Inn1"/>
</dbReference>
<keyword evidence="4" id="KW-1185">Reference proteome</keyword>
<feature type="region of interest" description="Disordered" evidence="1">
    <location>
        <begin position="153"/>
        <end position="235"/>
    </location>
</feature>
<feature type="compositionally biased region" description="Gly residues" evidence="1">
    <location>
        <begin position="780"/>
        <end position="792"/>
    </location>
</feature>
<feature type="compositionally biased region" description="Low complexity" evidence="1">
    <location>
        <begin position="344"/>
        <end position="354"/>
    </location>
</feature>